<dbReference type="SUPFAM" id="SSF48403">
    <property type="entry name" value="Ankyrin repeat"/>
    <property type="match status" value="1"/>
</dbReference>
<gene>
    <name evidence="4" type="ORF">EGT67_16230</name>
</gene>
<dbReference type="RefSeq" id="WP_127917114.1">
    <property type="nucleotide sequence ID" value="NZ_RKLP01000008.1"/>
</dbReference>
<evidence type="ECO:0000313" key="5">
    <source>
        <dbReference type="Proteomes" id="UP000286208"/>
    </source>
</evidence>
<dbReference type="SMART" id="SM00248">
    <property type="entry name" value="ANK"/>
    <property type="match status" value="5"/>
</dbReference>
<keyword evidence="5" id="KW-1185">Reference proteome</keyword>
<evidence type="ECO:0000256" key="2">
    <source>
        <dbReference type="ARBA" id="ARBA00023043"/>
    </source>
</evidence>
<dbReference type="AlphaFoldDB" id="A0A3S3AU11"/>
<accession>A0A3S3AU11</accession>
<comment type="caution">
    <text evidence="4">The sequence shown here is derived from an EMBL/GenBank/DDBJ whole genome shotgun (WGS) entry which is preliminary data.</text>
</comment>
<dbReference type="InterPro" id="IPR051165">
    <property type="entry name" value="Multifunctional_ANK_Repeat"/>
</dbReference>
<name>A0A3S3AU11_9NOCA</name>
<dbReference type="Pfam" id="PF12796">
    <property type="entry name" value="Ank_2"/>
    <property type="match status" value="1"/>
</dbReference>
<evidence type="ECO:0000256" key="3">
    <source>
        <dbReference type="PROSITE-ProRule" id="PRU00023"/>
    </source>
</evidence>
<dbReference type="PANTHER" id="PTHR24123:SF33">
    <property type="entry name" value="PROTEIN HOS4"/>
    <property type="match status" value="1"/>
</dbReference>
<reference evidence="4 5" key="1">
    <citation type="submission" date="2018-11" db="EMBL/GenBank/DDBJ databases">
        <title>Rhodococcus spongicola sp. nov. and Rhodococcus xishaensis sp. nov. from marine sponges.</title>
        <authorList>
            <person name="Li L."/>
            <person name="Lin H.W."/>
        </authorList>
    </citation>
    <scope>NUCLEOTIDE SEQUENCE [LARGE SCALE GENOMIC DNA]</scope>
    <source>
        <strain evidence="4 5">CCTCC AB2014297</strain>
    </source>
</reference>
<protein>
    <recommendedName>
        <fullName evidence="6">Ankyrin repeat domain-containing protein</fullName>
    </recommendedName>
</protein>
<sequence>MNDDGSLLYACVANDTDLVRERIVGATPAQLKKSTQEHGTPLHAAALCGNTAAVDLLIAAGADLEAGNFVRNNPMLACIEAGELDMARCLLERGSSPTRKGLQNRGALSLLILHSWDRDFAERLLSLGVDVNATALDKQNLLGDAAGIDNGDAIDWLLGHGIDGAFLVEALRAALWHNAVDAVTLLLDRGADLDEMFTTAKGLGKSVYHWTATGDGRKPLLRLLLARGVDFTRAPARQISVTTGTTKLSPLDYARERLEMFPDATEIAENIALIEGTGR</sequence>
<dbReference type="Proteomes" id="UP000286208">
    <property type="component" value="Unassembled WGS sequence"/>
</dbReference>
<evidence type="ECO:0000256" key="1">
    <source>
        <dbReference type="ARBA" id="ARBA00022737"/>
    </source>
</evidence>
<dbReference type="EMBL" id="RKLP01000008">
    <property type="protein sequence ID" value="RVW08464.1"/>
    <property type="molecule type" value="Genomic_DNA"/>
</dbReference>
<dbReference type="PROSITE" id="PS50088">
    <property type="entry name" value="ANK_REPEAT"/>
    <property type="match status" value="1"/>
</dbReference>
<evidence type="ECO:0000313" key="4">
    <source>
        <dbReference type="EMBL" id="RVW08464.1"/>
    </source>
</evidence>
<organism evidence="4 5">
    <name type="scientific">Prescottella agglutinans</name>
    <dbReference type="NCBI Taxonomy" id="1644129"/>
    <lineage>
        <taxon>Bacteria</taxon>
        <taxon>Bacillati</taxon>
        <taxon>Actinomycetota</taxon>
        <taxon>Actinomycetes</taxon>
        <taxon>Mycobacteriales</taxon>
        <taxon>Nocardiaceae</taxon>
        <taxon>Prescottella</taxon>
    </lineage>
</organism>
<feature type="repeat" description="ANK" evidence="3">
    <location>
        <begin position="37"/>
        <end position="69"/>
    </location>
</feature>
<dbReference type="PANTHER" id="PTHR24123">
    <property type="entry name" value="ANKYRIN REPEAT-CONTAINING"/>
    <property type="match status" value="1"/>
</dbReference>
<dbReference type="InterPro" id="IPR036770">
    <property type="entry name" value="Ankyrin_rpt-contain_sf"/>
</dbReference>
<dbReference type="InterPro" id="IPR002110">
    <property type="entry name" value="Ankyrin_rpt"/>
</dbReference>
<evidence type="ECO:0008006" key="6">
    <source>
        <dbReference type="Google" id="ProtNLM"/>
    </source>
</evidence>
<keyword evidence="2 3" id="KW-0040">ANK repeat</keyword>
<dbReference type="PROSITE" id="PS50297">
    <property type="entry name" value="ANK_REP_REGION"/>
    <property type="match status" value="1"/>
</dbReference>
<keyword evidence="1" id="KW-0677">Repeat</keyword>
<proteinExistence type="predicted"/>
<dbReference type="OrthoDB" id="3283992at2"/>
<dbReference type="Gene3D" id="1.25.40.20">
    <property type="entry name" value="Ankyrin repeat-containing domain"/>
    <property type="match status" value="2"/>
</dbReference>